<dbReference type="PRINTS" id="PR00992">
    <property type="entry name" value="ALARACEMASE"/>
</dbReference>
<dbReference type="EC" id="5.1.1.1" evidence="4 7"/>
<dbReference type="Proteomes" id="UP000548978">
    <property type="component" value="Unassembled WGS sequence"/>
</dbReference>
<evidence type="ECO:0000256" key="8">
    <source>
        <dbReference type="PIRSR" id="PIRSR600821-50"/>
    </source>
</evidence>
<dbReference type="RefSeq" id="WP_123286380.1">
    <property type="nucleotide sequence ID" value="NZ_JACIJB010000001.1"/>
</dbReference>
<feature type="modified residue" description="N6-(pyridoxal phosphate)lysine" evidence="7 8">
    <location>
        <position position="33"/>
    </location>
</feature>
<dbReference type="UniPathway" id="UPA00042">
    <property type="reaction ID" value="UER00497"/>
</dbReference>
<dbReference type="SUPFAM" id="SSF50621">
    <property type="entry name" value="Alanine racemase C-terminal domain-like"/>
    <property type="match status" value="1"/>
</dbReference>
<dbReference type="PROSITE" id="PS00395">
    <property type="entry name" value="ALANINE_RACEMASE"/>
    <property type="match status" value="1"/>
</dbReference>
<feature type="binding site" evidence="7 9">
    <location>
        <position position="289"/>
    </location>
    <ligand>
        <name>substrate</name>
    </ligand>
</feature>
<comment type="function">
    <text evidence="7">Catalyzes the interconversion of L-alanine and D-alanine. May also act on other amino acids.</text>
</comment>
<keyword evidence="12" id="KW-1185">Reference proteome</keyword>
<protein>
    <recommendedName>
        <fullName evidence="4 7">Alanine racemase</fullName>
        <ecNumber evidence="4 7">5.1.1.1</ecNumber>
    </recommendedName>
</protein>
<dbReference type="Pfam" id="PF00842">
    <property type="entry name" value="Ala_racemase_C"/>
    <property type="match status" value="1"/>
</dbReference>
<evidence type="ECO:0000256" key="6">
    <source>
        <dbReference type="ARBA" id="ARBA00023235"/>
    </source>
</evidence>
<dbReference type="GO" id="GO:0030632">
    <property type="term" value="P:D-alanine biosynthetic process"/>
    <property type="evidence" value="ECO:0007669"/>
    <property type="project" value="UniProtKB-UniRule"/>
</dbReference>
<dbReference type="Pfam" id="PF01168">
    <property type="entry name" value="Ala_racemase_N"/>
    <property type="match status" value="1"/>
</dbReference>
<dbReference type="InterPro" id="IPR001608">
    <property type="entry name" value="Ala_racemase_N"/>
</dbReference>
<reference evidence="11 12" key="1">
    <citation type="submission" date="2020-08" db="EMBL/GenBank/DDBJ databases">
        <title>Genomic Encyclopedia of Type Strains, Phase IV (KMG-IV): sequencing the most valuable type-strain genomes for metagenomic binning, comparative biology and taxonomic classification.</title>
        <authorList>
            <person name="Goeker M."/>
        </authorList>
    </citation>
    <scope>NUCLEOTIDE SEQUENCE [LARGE SCALE GENOMIC DNA]</scope>
    <source>
        <strain evidence="11 12">DSM 24448</strain>
    </source>
</reference>
<dbReference type="GO" id="GO:0005829">
    <property type="term" value="C:cytosol"/>
    <property type="evidence" value="ECO:0007669"/>
    <property type="project" value="TreeGrafter"/>
</dbReference>
<comment type="caution">
    <text evidence="11">The sequence shown here is derived from an EMBL/GenBank/DDBJ whole genome shotgun (WGS) entry which is preliminary data.</text>
</comment>
<evidence type="ECO:0000256" key="2">
    <source>
        <dbReference type="ARBA" id="ARBA00001933"/>
    </source>
</evidence>
<comment type="similarity">
    <text evidence="3 7">Belongs to the alanine racemase family.</text>
</comment>
<evidence type="ECO:0000313" key="11">
    <source>
        <dbReference type="EMBL" id="MBB5659364.1"/>
    </source>
</evidence>
<feature type="domain" description="Alanine racemase C-terminal" evidence="10">
    <location>
        <begin position="220"/>
        <end position="343"/>
    </location>
</feature>
<dbReference type="GO" id="GO:0008784">
    <property type="term" value="F:alanine racemase activity"/>
    <property type="evidence" value="ECO:0007669"/>
    <property type="project" value="UniProtKB-UniRule"/>
</dbReference>
<feature type="binding site" evidence="7 9">
    <location>
        <position position="127"/>
    </location>
    <ligand>
        <name>substrate</name>
    </ligand>
</feature>
<evidence type="ECO:0000256" key="9">
    <source>
        <dbReference type="PIRSR" id="PIRSR600821-52"/>
    </source>
</evidence>
<gene>
    <name evidence="11" type="ORF">FHS65_000082</name>
</gene>
<evidence type="ECO:0000256" key="4">
    <source>
        <dbReference type="ARBA" id="ARBA00013089"/>
    </source>
</evidence>
<organism evidence="11 12">
    <name type="scientific">Brevundimonas halotolerans</name>
    <dbReference type="NCBI Taxonomy" id="69670"/>
    <lineage>
        <taxon>Bacteria</taxon>
        <taxon>Pseudomonadati</taxon>
        <taxon>Pseudomonadota</taxon>
        <taxon>Alphaproteobacteria</taxon>
        <taxon>Caulobacterales</taxon>
        <taxon>Caulobacteraceae</taxon>
        <taxon>Brevundimonas</taxon>
    </lineage>
</organism>
<feature type="active site" description="Proton acceptor; specific for D-alanine" evidence="7">
    <location>
        <position position="33"/>
    </location>
</feature>
<dbReference type="SUPFAM" id="SSF51419">
    <property type="entry name" value="PLP-binding barrel"/>
    <property type="match status" value="1"/>
</dbReference>
<name>A0A7W9E6U4_9CAUL</name>
<evidence type="ECO:0000256" key="3">
    <source>
        <dbReference type="ARBA" id="ARBA00007880"/>
    </source>
</evidence>
<dbReference type="Gene3D" id="2.40.37.10">
    <property type="entry name" value="Lyase, Ornithine Decarboxylase, Chain A, domain 1"/>
    <property type="match status" value="1"/>
</dbReference>
<keyword evidence="6 7" id="KW-0413">Isomerase</keyword>
<proteinExistence type="inferred from homology"/>
<evidence type="ECO:0000313" key="12">
    <source>
        <dbReference type="Proteomes" id="UP000548978"/>
    </source>
</evidence>
<feature type="active site" description="Proton acceptor; specific for L-alanine" evidence="7">
    <location>
        <position position="241"/>
    </location>
</feature>
<dbReference type="SMART" id="SM01005">
    <property type="entry name" value="Ala_racemase_C"/>
    <property type="match status" value="1"/>
</dbReference>
<dbReference type="HAMAP" id="MF_01201">
    <property type="entry name" value="Ala_racemase"/>
    <property type="match status" value="1"/>
</dbReference>
<comment type="pathway">
    <text evidence="7">Amino-acid biosynthesis; D-alanine biosynthesis; D-alanine from L-alanine: step 1/1.</text>
</comment>
<dbReference type="CDD" id="cd00430">
    <property type="entry name" value="PLPDE_III_AR"/>
    <property type="match status" value="1"/>
</dbReference>
<evidence type="ECO:0000256" key="5">
    <source>
        <dbReference type="ARBA" id="ARBA00022898"/>
    </source>
</evidence>
<dbReference type="OrthoDB" id="9813814at2"/>
<comment type="cofactor">
    <cofactor evidence="2 7 8">
        <name>pyridoxal 5'-phosphate</name>
        <dbReference type="ChEBI" id="CHEBI:597326"/>
    </cofactor>
</comment>
<dbReference type="AlphaFoldDB" id="A0A7W9E6U4"/>
<comment type="catalytic activity">
    <reaction evidence="1 7">
        <text>L-alanine = D-alanine</text>
        <dbReference type="Rhea" id="RHEA:20249"/>
        <dbReference type="ChEBI" id="CHEBI:57416"/>
        <dbReference type="ChEBI" id="CHEBI:57972"/>
        <dbReference type="EC" id="5.1.1.1"/>
    </reaction>
</comment>
<dbReference type="Gene3D" id="3.20.20.10">
    <property type="entry name" value="Alanine racemase"/>
    <property type="match status" value="1"/>
</dbReference>
<evidence type="ECO:0000256" key="1">
    <source>
        <dbReference type="ARBA" id="ARBA00000316"/>
    </source>
</evidence>
<dbReference type="InterPro" id="IPR011079">
    <property type="entry name" value="Ala_racemase_C"/>
</dbReference>
<evidence type="ECO:0000256" key="7">
    <source>
        <dbReference type="HAMAP-Rule" id="MF_01201"/>
    </source>
</evidence>
<dbReference type="PANTHER" id="PTHR30511">
    <property type="entry name" value="ALANINE RACEMASE"/>
    <property type="match status" value="1"/>
</dbReference>
<sequence>MTRARLSVDLDALAANHAFLERLTGRPVQPVVKADAYGLGMQACVTRLMLAGARTFFVARLSEGLALREAMGAHPIVYVLDGCTEGAAMALREADLRPVINHADQLPRWQEAGGGPCGLHIDTGMNRLGFRPEQAPPPFPGLALVMSHLACGDDPDSPMNARQRETFAALRARYPDALASFANSGGCFLGPDYAFDAVRPGISLWGGGPEGRPDPRIRPVATFSAPILQVRQVPVGESVGYARGAVAERPLTVATVGAGYADGVMRATSPRGQVFVAGHLRPILGRISMDALAVDVTGLEVAEGDRVELFGSNRPIDDAARDTGTIAYELLTSVGGRVDRTYTG</sequence>
<accession>A0A7W9E6U4</accession>
<dbReference type="InterPro" id="IPR009006">
    <property type="entry name" value="Ala_racemase/Decarboxylase_C"/>
</dbReference>
<dbReference type="GO" id="GO:0030170">
    <property type="term" value="F:pyridoxal phosphate binding"/>
    <property type="evidence" value="ECO:0007669"/>
    <property type="project" value="UniProtKB-UniRule"/>
</dbReference>
<dbReference type="InterPro" id="IPR020622">
    <property type="entry name" value="Ala_racemase_pyridoxalP-BS"/>
</dbReference>
<dbReference type="InterPro" id="IPR029066">
    <property type="entry name" value="PLP-binding_barrel"/>
</dbReference>
<keyword evidence="5 7" id="KW-0663">Pyridoxal phosphate</keyword>
<dbReference type="EMBL" id="JACIJB010000001">
    <property type="protein sequence ID" value="MBB5659364.1"/>
    <property type="molecule type" value="Genomic_DNA"/>
</dbReference>
<dbReference type="NCBIfam" id="TIGR00492">
    <property type="entry name" value="alr"/>
    <property type="match status" value="1"/>
</dbReference>
<dbReference type="PANTHER" id="PTHR30511:SF0">
    <property type="entry name" value="ALANINE RACEMASE, CATABOLIC-RELATED"/>
    <property type="match status" value="1"/>
</dbReference>
<evidence type="ECO:0000259" key="10">
    <source>
        <dbReference type="SMART" id="SM01005"/>
    </source>
</evidence>
<dbReference type="InterPro" id="IPR000821">
    <property type="entry name" value="Ala_racemase"/>
</dbReference>